<feature type="domain" description="Plastocyanin-like" evidence="5">
    <location>
        <begin position="178"/>
        <end position="272"/>
    </location>
</feature>
<evidence type="ECO:0000256" key="2">
    <source>
        <dbReference type="ARBA" id="ARBA00022723"/>
    </source>
</evidence>
<sequence>MSLLLPVLEGLGNVTFINNLLSSVGVLVSLVPGLLQNRNSPLGILLTPVTPDTGVTRYYNFDVARGMLAPEGIPKPMLLIQVTVKSPITGPEEGTALHWHRLLQKKTTWYDGVPSVPMCPIAPGESFVYRFQADLYDSSWWHSHYSAQYAGGLFGPMIIHGPTDNYPSGIGEVVDLGPVIVSDSYFTDYYTLVEQSMSNNALVAALVTSGHTLIQGKGNVDCSTAPAGSNCTTNAGLAKFNFKPGRTHLLRIINTSAAGLMVVSLDNHKMTLFVGQRTDVLITADQRPNAYWLRVRQPTLCPYYPIKLAPPDVTLVIQITQAINATGHTHYEMNGQTFSANYNYPLLNCTFNGNTSYPDDPQWNVFNFGSNETVRIIWQNNVPFGHPMHIHGQNLYVVGEGVGAYNGVNAVRPSNPQRSDVHSLRPNGYLVTQLVSDNPGVWPFHCHIAWHVGQGLYINVMQKPEMIQQGPETPGIIAEACDAWWTYTENNIPDQIDPGLKKNRLKKDKFILL</sequence>
<gene>
    <name evidence="8" type="ORF">CLAFUR5_10478</name>
</gene>
<keyword evidence="2" id="KW-0479">Metal-binding</keyword>
<evidence type="ECO:0000256" key="1">
    <source>
        <dbReference type="ARBA" id="ARBA00010609"/>
    </source>
</evidence>
<dbReference type="Pfam" id="PF07731">
    <property type="entry name" value="Cu-oxidase_2"/>
    <property type="match status" value="1"/>
</dbReference>
<dbReference type="Pfam" id="PF00394">
    <property type="entry name" value="Cu-oxidase"/>
    <property type="match status" value="1"/>
</dbReference>
<dbReference type="InterPro" id="IPR045087">
    <property type="entry name" value="Cu-oxidase_fam"/>
</dbReference>
<feature type="domain" description="Plastocyanin-like" evidence="7">
    <location>
        <begin position="92"/>
        <end position="162"/>
    </location>
</feature>
<keyword evidence="9" id="KW-1185">Reference proteome</keyword>
<name>A0A9Q8PCD9_PASFU</name>
<dbReference type="GO" id="GO:0005507">
    <property type="term" value="F:copper ion binding"/>
    <property type="evidence" value="ECO:0007669"/>
    <property type="project" value="InterPro"/>
</dbReference>
<dbReference type="Gene3D" id="2.60.40.420">
    <property type="entry name" value="Cupredoxins - blue copper proteins"/>
    <property type="match status" value="3"/>
</dbReference>
<evidence type="ECO:0000256" key="3">
    <source>
        <dbReference type="ARBA" id="ARBA00023002"/>
    </source>
</evidence>
<evidence type="ECO:0000259" key="6">
    <source>
        <dbReference type="Pfam" id="PF07731"/>
    </source>
</evidence>
<evidence type="ECO:0000313" key="9">
    <source>
        <dbReference type="Proteomes" id="UP000756132"/>
    </source>
</evidence>
<protein>
    <submittedName>
        <fullName evidence="8">Oxidoreductase ptaK</fullName>
    </submittedName>
</protein>
<dbReference type="PANTHER" id="PTHR11709">
    <property type="entry name" value="MULTI-COPPER OXIDASE"/>
    <property type="match status" value="1"/>
</dbReference>
<dbReference type="InterPro" id="IPR033138">
    <property type="entry name" value="Cu_oxidase_CS"/>
</dbReference>
<dbReference type="GeneID" id="71990356"/>
<reference evidence="8" key="2">
    <citation type="journal article" date="2022" name="Microb. Genom.">
        <title>A chromosome-scale genome assembly of the tomato pathogen Cladosporium fulvum reveals a compartmentalized genome architecture and the presence of a dispensable chromosome.</title>
        <authorList>
            <person name="Zaccaron A.Z."/>
            <person name="Chen L.H."/>
            <person name="Samaras A."/>
            <person name="Stergiopoulos I."/>
        </authorList>
    </citation>
    <scope>NUCLEOTIDE SEQUENCE</scope>
    <source>
        <strain evidence="8">Race5_Kim</strain>
    </source>
</reference>
<dbReference type="AlphaFoldDB" id="A0A9Q8PCD9"/>
<dbReference type="InterPro" id="IPR011706">
    <property type="entry name" value="Cu-oxidase_C"/>
</dbReference>
<dbReference type="Pfam" id="PF07732">
    <property type="entry name" value="Cu-oxidase_3"/>
    <property type="match status" value="1"/>
</dbReference>
<evidence type="ECO:0000313" key="8">
    <source>
        <dbReference type="EMBL" id="UJO19865.1"/>
    </source>
</evidence>
<evidence type="ECO:0000259" key="7">
    <source>
        <dbReference type="Pfam" id="PF07732"/>
    </source>
</evidence>
<reference evidence="8" key="1">
    <citation type="submission" date="2021-12" db="EMBL/GenBank/DDBJ databases">
        <authorList>
            <person name="Zaccaron A."/>
            <person name="Stergiopoulos I."/>
        </authorList>
    </citation>
    <scope>NUCLEOTIDE SEQUENCE</scope>
    <source>
        <strain evidence="8">Race5_Kim</strain>
    </source>
</reference>
<keyword evidence="4" id="KW-0186">Copper</keyword>
<dbReference type="InterPro" id="IPR011707">
    <property type="entry name" value="Cu-oxidase-like_N"/>
</dbReference>
<evidence type="ECO:0000256" key="4">
    <source>
        <dbReference type="ARBA" id="ARBA00023008"/>
    </source>
</evidence>
<feature type="domain" description="Plastocyanin-like" evidence="6">
    <location>
        <begin position="344"/>
        <end position="464"/>
    </location>
</feature>
<dbReference type="InterPro" id="IPR001117">
    <property type="entry name" value="Cu-oxidase_2nd"/>
</dbReference>
<dbReference type="PROSITE" id="PS00079">
    <property type="entry name" value="MULTICOPPER_OXIDASE1"/>
    <property type="match status" value="1"/>
</dbReference>
<dbReference type="Proteomes" id="UP000756132">
    <property type="component" value="Chromosome 7"/>
</dbReference>
<keyword evidence="3" id="KW-0560">Oxidoreductase</keyword>
<dbReference type="SUPFAM" id="SSF49503">
    <property type="entry name" value="Cupredoxins"/>
    <property type="match status" value="3"/>
</dbReference>
<accession>A0A9Q8PCD9</accession>
<comment type="similarity">
    <text evidence="1">Belongs to the multicopper oxidase family.</text>
</comment>
<dbReference type="GO" id="GO:0016491">
    <property type="term" value="F:oxidoreductase activity"/>
    <property type="evidence" value="ECO:0007669"/>
    <property type="project" value="UniProtKB-KW"/>
</dbReference>
<dbReference type="InterPro" id="IPR002355">
    <property type="entry name" value="Cu_oxidase_Cu_BS"/>
</dbReference>
<dbReference type="KEGG" id="ffu:CLAFUR5_10478"/>
<dbReference type="EMBL" id="CP090169">
    <property type="protein sequence ID" value="UJO19865.1"/>
    <property type="molecule type" value="Genomic_DNA"/>
</dbReference>
<dbReference type="RefSeq" id="XP_047764231.1">
    <property type="nucleotide sequence ID" value="XM_047909626.1"/>
</dbReference>
<dbReference type="CDD" id="cd13901">
    <property type="entry name" value="CuRO_3_MaLCC_like"/>
    <property type="match status" value="1"/>
</dbReference>
<proteinExistence type="inferred from homology"/>
<evidence type="ECO:0000259" key="5">
    <source>
        <dbReference type="Pfam" id="PF00394"/>
    </source>
</evidence>
<dbReference type="PANTHER" id="PTHR11709:SF145">
    <property type="entry name" value="LCC1"/>
    <property type="match status" value="1"/>
</dbReference>
<dbReference type="OrthoDB" id="2121828at2759"/>
<dbReference type="InterPro" id="IPR008972">
    <property type="entry name" value="Cupredoxin"/>
</dbReference>
<organism evidence="8 9">
    <name type="scientific">Passalora fulva</name>
    <name type="common">Tomato leaf mold</name>
    <name type="synonym">Cladosporium fulvum</name>
    <dbReference type="NCBI Taxonomy" id="5499"/>
    <lineage>
        <taxon>Eukaryota</taxon>
        <taxon>Fungi</taxon>
        <taxon>Dikarya</taxon>
        <taxon>Ascomycota</taxon>
        <taxon>Pezizomycotina</taxon>
        <taxon>Dothideomycetes</taxon>
        <taxon>Dothideomycetidae</taxon>
        <taxon>Mycosphaerellales</taxon>
        <taxon>Mycosphaerellaceae</taxon>
        <taxon>Fulvia</taxon>
    </lineage>
</organism>
<dbReference type="PROSITE" id="PS00080">
    <property type="entry name" value="MULTICOPPER_OXIDASE2"/>
    <property type="match status" value="1"/>
</dbReference>